<dbReference type="PANTHER" id="PTHR33695">
    <property type="entry name" value="LIPOPROTEIN SIGNAL PEPTIDASE"/>
    <property type="match status" value="1"/>
</dbReference>
<feature type="region of interest" description="Disordered" evidence="11">
    <location>
        <begin position="169"/>
        <end position="196"/>
    </location>
</feature>
<comment type="function">
    <text evidence="9">This protein specifically catalyzes the removal of signal peptides from prolipoproteins.</text>
</comment>
<evidence type="ECO:0000256" key="10">
    <source>
        <dbReference type="RuleBase" id="RU004181"/>
    </source>
</evidence>
<evidence type="ECO:0000256" key="5">
    <source>
        <dbReference type="ARBA" id="ARBA00022750"/>
    </source>
</evidence>
<feature type="transmembrane region" description="Helical" evidence="9">
    <location>
        <begin position="133"/>
        <end position="159"/>
    </location>
</feature>
<evidence type="ECO:0000313" key="12">
    <source>
        <dbReference type="EMBL" id="HJE90244.1"/>
    </source>
</evidence>
<comment type="caution">
    <text evidence="9">Lacks conserved residue(s) required for the propagation of feature annotation.</text>
</comment>
<dbReference type="AlphaFoldDB" id="A0A921JXK4"/>
<feature type="compositionally biased region" description="Basic and acidic residues" evidence="11">
    <location>
        <begin position="182"/>
        <end position="196"/>
    </location>
</feature>
<dbReference type="InterPro" id="IPR001872">
    <property type="entry name" value="Peptidase_A8"/>
</dbReference>
<dbReference type="NCBIfam" id="TIGR00077">
    <property type="entry name" value="lspA"/>
    <property type="match status" value="1"/>
</dbReference>
<dbReference type="EMBL" id="DYXM01000081">
    <property type="protein sequence ID" value="HJE90244.1"/>
    <property type="molecule type" value="Genomic_DNA"/>
</dbReference>
<comment type="pathway">
    <text evidence="9">Protein modification; lipoprotein biosynthesis (signal peptide cleavage).</text>
</comment>
<dbReference type="PRINTS" id="PR00781">
    <property type="entry name" value="LIPOSIGPTASE"/>
</dbReference>
<evidence type="ECO:0000256" key="6">
    <source>
        <dbReference type="ARBA" id="ARBA00022801"/>
    </source>
</evidence>
<dbReference type="Pfam" id="PF01252">
    <property type="entry name" value="Peptidase_A8"/>
    <property type="match status" value="1"/>
</dbReference>
<feature type="active site" evidence="9">
    <location>
        <position position="129"/>
    </location>
</feature>
<evidence type="ECO:0000256" key="3">
    <source>
        <dbReference type="ARBA" id="ARBA00022670"/>
    </source>
</evidence>
<dbReference type="PANTHER" id="PTHR33695:SF1">
    <property type="entry name" value="LIPOPROTEIN SIGNAL PEPTIDASE"/>
    <property type="match status" value="1"/>
</dbReference>
<keyword evidence="6 9" id="KW-0378">Hydrolase</keyword>
<keyword evidence="4 9" id="KW-0812">Transmembrane</keyword>
<comment type="catalytic activity">
    <reaction evidence="9">
        <text>Release of signal peptides from bacterial membrane prolipoproteins. Hydrolyzes -Xaa-Yaa-Zaa-|-(S,diacylglyceryl)Cys-, in which Xaa is hydrophobic (preferably Leu), and Yaa (Ala or Ser) and Zaa (Gly or Ala) have small, neutral side chains.</text>
        <dbReference type="EC" id="3.4.23.36"/>
    </reaction>
</comment>
<dbReference type="EC" id="3.4.23.36" evidence="9"/>
<evidence type="ECO:0000256" key="1">
    <source>
        <dbReference type="ARBA" id="ARBA00006139"/>
    </source>
</evidence>
<dbReference type="GO" id="GO:0006508">
    <property type="term" value="P:proteolysis"/>
    <property type="evidence" value="ECO:0007669"/>
    <property type="project" value="UniProtKB-KW"/>
</dbReference>
<evidence type="ECO:0000256" key="8">
    <source>
        <dbReference type="ARBA" id="ARBA00023136"/>
    </source>
</evidence>
<sequence>MGSSTKSPLRWRRAGAMLVLLGIVIVVLDQIAKVVAVDALEDGPVQIIGESIRFALVRNSGAAFSLGTDATPVFSVLATVVVLGLLWYSRRVTETWWALGLGLILGGAAGNLVDRLVRAPGFLHGHVIDYVAVGWFPVFNIADAALTIGVVVIAFAVLFGRDPYPMEPAELLPEDEGASMDAEPRNDRAEGGRADG</sequence>
<comment type="subcellular location">
    <subcellularLocation>
        <location evidence="9">Cell membrane</location>
        <topology evidence="9">Multi-pass membrane protein</topology>
    </subcellularLocation>
</comment>
<name>A0A921JXK4_9ACTN</name>
<keyword evidence="7 9" id="KW-1133">Transmembrane helix</keyword>
<gene>
    <name evidence="9 12" type="primary">lspA</name>
    <name evidence="12" type="ORF">K8V11_04475</name>
</gene>
<evidence type="ECO:0000256" key="2">
    <source>
        <dbReference type="ARBA" id="ARBA00022475"/>
    </source>
</evidence>
<evidence type="ECO:0000256" key="9">
    <source>
        <dbReference type="HAMAP-Rule" id="MF_00161"/>
    </source>
</evidence>
<dbReference type="Proteomes" id="UP000776650">
    <property type="component" value="Unassembled WGS sequence"/>
</dbReference>
<comment type="caution">
    <text evidence="12">The sequence shown here is derived from an EMBL/GenBank/DDBJ whole genome shotgun (WGS) entry which is preliminary data.</text>
</comment>
<organism evidence="12 13">
    <name type="scientific">Dietzia timorensis</name>
    <dbReference type="NCBI Taxonomy" id="499555"/>
    <lineage>
        <taxon>Bacteria</taxon>
        <taxon>Bacillati</taxon>
        <taxon>Actinomycetota</taxon>
        <taxon>Actinomycetes</taxon>
        <taxon>Mycobacteriales</taxon>
        <taxon>Dietziaceae</taxon>
        <taxon>Dietzia</taxon>
    </lineage>
</organism>
<keyword evidence="2 9" id="KW-1003">Cell membrane</keyword>
<evidence type="ECO:0000313" key="13">
    <source>
        <dbReference type="Proteomes" id="UP000776650"/>
    </source>
</evidence>
<keyword evidence="3 9" id="KW-0645">Protease</keyword>
<feature type="active site" evidence="9">
    <location>
        <position position="143"/>
    </location>
</feature>
<reference evidence="12" key="2">
    <citation type="submission" date="2021-09" db="EMBL/GenBank/DDBJ databases">
        <authorList>
            <person name="Gilroy R."/>
        </authorList>
    </citation>
    <scope>NUCLEOTIDE SEQUENCE</scope>
    <source>
        <strain evidence="12">ChiGjej1B1-18357</strain>
    </source>
</reference>
<feature type="transmembrane region" description="Helical" evidence="9">
    <location>
        <begin position="95"/>
        <end position="113"/>
    </location>
</feature>
<proteinExistence type="inferred from homology"/>
<reference evidence="12" key="1">
    <citation type="journal article" date="2021" name="PeerJ">
        <title>Extensive microbial diversity within the chicken gut microbiome revealed by metagenomics and culture.</title>
        <authorList>
            <person name="Gilroy R."/>
            <person name="Ravi A."/>
            <person name="Getino M."/>
            <person name="Pursley I."/>
            <person name="Horton D.L."/>
            <person name="Alikhan N.F."/>
            <person name="Baker D."/>
            <person name="Gharbi K."/>
            <person name="Hall N."/>
            <person name="Watson M."/>
            <person name="Adriaenssens E.M."/>
            <person name="Foster-Nyarko E."/>
            <person name="Jarju S."/>
            <person name="Secka A."/>
            <person name="Antonio M."/>
            <person name="Oren A."/>
            <person name="Chaudhuri R.R."/>
            <person name="La Ragione R."/>
            <person name="Hildebrand F."/>
            <person name="Pallen M.J."/>
        </authorList>
    </citation>
    <scope>NUCLEOTIDE SEQUENCE</scope>
    <source>
        <strain evidence="12">ChiGjej1B1-18357</strain>
    </source>
</reference>
<keyword evidence="8 9" id="KW-0472">Membrane</keyword>
<dbReference type="RefSeq" id="WP_303911192.1">
    <property type="nucleotide sequence ID" value="NZ_DYXM01000081.1"/>
</dbReference>
<evidence type="ECO:0000256" key="11">
    <source>
        <dbReference type="SAM" id="MobiDB-lite"/>
    </source>
</evidence>
<evidence type="ECO:0000256" key="7">
    <source>
        <dbReference type="ARBA" id="ARBA00022989"/>
    </source>
</evidence>
<dbReference type="HAMAP" id="MF_00161">
    <property type="entry name" value="LspA"/>
    <property type="match status" value="1"/>
</dbReference>
<feature type="transmembrane region" description="Helical" evidence="9">
    <location>
        <begin position="70"/>
        <end position="88"/>
    </location>
</feature>
<accession>A0A921JXK4</accession>
<comment type="similarity">
    <text evidence="1 9 10">Belongs to the peptidase A8 family.</text>
</comment>
<dbReference type="GO" id="GO:0005886">
    <property type="term" value="C:plasma membrane"/>
    <property type="evidence" value="ECO:0007669"/>
    <property type="project" value="UniProtKB-SubCell"/>
</dbReference>
<protein>
    <recommendedName>
        <fullName evidence="9">Lipoprotein signal peptidase</fullName>
        <ecNumber evidence="9">3.4.23.36</ecNumber>
    </recommendedName>
    <alternativeName>
        <fullName evidence="9">Prolipoprotein signal peptidase</fullName>
    </alternativeName>
    <alternativeName>
        <fullName evidence="9">Signal peptidase II</fullName>
        <shortName evidence="9">SPase II</shortName>
    </alternativeName>
</protein>
<keyword evidence="5 9" id="KW-0064">Aspartyl protease</keyword>
<evidence type="ECO:0000256" key="4">
    <source>
        <dbReference type="ARBA" id="ARBA00022692"/>
    </source>
</evidence>
<dbReference type="GO" id="GO:0004190">
    <property type="term" value="F:aspartic-type endopeptidase activity"/>
    <property type="evidence" value="ECO:0007669"/>
    <property type="project" value="UniProtKB-UniRule"/>
</dbReference>